<dbReference type="InterPro" id="IPR036380">
    <property type="entry name" value="Isochorismatase-like_sf"/>
</dbReference>
<proteinExistence type="predicted"/>
<dbReference type="CDD" id="cd01014">
    <property type="entry name" value="nicotinamidase_related"/>
    <property type="match status" value="1"/>
</dbReference>
<dbReference type="AlphaFoldDB" id="A0A7W3JSG7"/>
<accession>A0A7W3JSG7</accession>
<dbReference type="Gene3D" id="3.40.50.850">
    <property type="entry name" value="Isochorismatase-like"/>
    <property type="match status" value="1"/>
</dbReference>
<dbReference type="RefSeq" id="WP_182483827.1">
    <property type="nucleotide sequence ID" value="NZ_JACGWU010000001.1"/>
</dbReference>
<evidence type="ECO:0000313" key="3">
    <source>
        <dbReference type="EMBL" id="MBA8828414.1"/>
    </source>
</evidence>
<keyword evidence="4" id="KW-1185">Reference proteome</keyword>
<reference evidence="3 4" key="1">
    <citation type="submission" date="2020-07" db="EMBL/GenBank/DDBJ databases">
        <title>Sequencing the genomes of 1000 actinobacteria strains.</title>
        <authorList>
            <person name="Klenk H.-P."/>
        </authorList>
    </citation>
    <scope>NUCLEOTIDE SEQUENCE [LARGE SCALE GENOMIC DNA]</scope>
    <source>
        <strain evidence="3 4">DSM 23737</strain>
    </source>
</reference>
<gene>
    <name evidence="3" type="ORF">FB555_000485</name>
</gene>
<dbReference type="InterPro" id="IPR000868">
    <property type="entry name" value="Isochorismatase-like_dom"/>
</dbReference>
<dbReference type="InterPro" id="IPR050272">
    <property type="entry name" value="Isochorismatase-like_hydrls"/>
</dbReference>
<feature type="domain" description="Isochorismatase-like" evidence="2">
    <location>
        <begin position="7"/>
        <end position="155"/>
    </location>
</feature>
<dbReference type="EMBL" id="JACGWU010000001">
    <property type="protein sequence ID" value="MBA8828414.1"/>
    <property type="molecule type" value="Genomic_DNA"/>
</dbReference>
<comment type="caution">
    <text evidence="3">The sequence shown here is derived from an EMBL/GenBank/DDBJ whole genome shotgun (WGS) entry which is preliminary data.</text>
</comment>
<dbReference type="Proteomes" id="UP000524237">
    <property type="component" value="Unassembled WGS sequence"/>
</dbReference>
<dbReference type="Pfam" id="PF00857">
    <property type="entry name" value="Isochorismatase"/>
    <property type="match status" value="1"/>
</dbReference>
<evidence type="ECO:0000256" key="1">
    <source>
        <dbReference type="ARBA" id="ARBA00022801"/>
    </source>
</evidence>
<organism evidence="3 4">
    <name type="scientific">Alpinimonas psychrophila</name>
    <dbReference type="NCBI Taxonomy" id="748908"/>
    <lineage>
        <taxon>Bacteria</taxon>
        <taxon>Bacillati</taxon>
        <taxon>Actinomycetota</taxon>
        <taxon>Actinomycetes</taxon>
        <taxon>Micrococcales</taxon>
        <taxon>Microbacteriaceae</taxon>
        <taxon>Alpinimonas</taxon>
    </lineage>
</organism>
<dbReference type="GO" id="GO:0016787">
    <property type="term" value="F:hydrolase activity"/>
    <property type="evidence" value="ECO:0007669"/>
    <property type="project" value="UniProtKB-KW"/>
</dbReference>
<dbReference type="PANTHER" id="PTHR43540">
    <property type="entry name" value="PEROXYUREIDOACRYLATE/UREIDOACRYLATE AMIDOHYDROLASE-RELATED"/>
    <property type="match status" value="1"/>
</dbReference>
<name>A0A7W3JSG7_9MICO</name>
<protein>
    <submittedName>
        <fullName evidence="3">Nicotinamidase-related amidase</fullName>
    </submittedName>
</protein>
<sequence>MHISADAALIVIDVQQGFQINDYWGPRNNPAADDNIALILEAWKKAKRPIVIVHHDSADPDSPLTPSHPGNALKPYVAAAEPALVIAKSVNSAFYGTPDLHAWLQEKNIGQLFIVGIQTNMCCETTARMAGNLGYDVFFVADATHTFDLKSDDGDTMTAAELSRATSINLSGGEFATVVTTAEVVA</sequence>
<evidence type="ECO:0000259" key="2">
    <source>
        <dbReference type="Pfam" id="PF00857"/>
    </source>
</evidence>
<dbReference type="PANTHER" id="PTHR43540:SF1">
    <property type="entry name" value="ISOCHORISMATASE HYDROLASE"/>
    <property type="match status" value="1"/>
</dbReference>
<evidence type="ECO:0000313" key="4">
    <source>
        <dbReference type="Proteomes" id="UP000524237"/>
    </source>
</evidence>
<dbReference type="SUPFAM" id="SSF52499">
    <property type="entry name" value="Isochorismatase-like hydrolases"/>
    <property type="match status" value="1"/>
</dbReference>
<keyword evidence="1" id="KW-0378">Hydrolase</keyword>